<name>A0A2V0NUA7_9CHLO</name>
<dbReference type="AlphaFoldDB" id="A0A2V0NUA7"/>
<feature type="compositionally biased region" description="Low complexity" evidence="4">
    <location>
        <begin position="55"/>
        <end position="65"/>
    </location>
</feature>
<comment type="caution">
    <text evidence="6">The sequence shown here is derived from an EMBL/GenBank/DDBJ whole genome shotgun (WGS) entry which is preliminary data.</text>
</comment>
<gene>
    <name evidence="6" type="ORF">Rsub_03764</name>
</gene>
<evidence type="ECO:0000256" key="1">
    <source>
        <dbReference type="ARBA" id="ARBA00004496"/>
    </source>
</evidence>
<evidence type="ECO:0000313" key="6">
    <source>
        <dbReference type="EMBL" id="GBF90909.1"/>
    </source>
</evidence>
<dbReference type="OrthoDB" id="8775810at2759"/>
<dbReference type="InterPro" id="IPR025659">
    <property type="entry name" value="Tubby-like_C"/>
</dbReference>
<protein>
    <recommendedName>
        <fullName evidence="5">Tubby C-terminal domain-containing protein</fullName>
    </recommendedName>
</protein>
<dbReference type="Pfam" id="PF01167">
    <property type="entry name" value="Tub"/>
    <property type="match status" value="1"/>
</dbReference>
<dbReference type="STRING" id="307507.A0A2V0NUA7"/>
<feature type="region of interest" description="Disordered" evidence="4">
    <location>
        <begin position="381"/>
        <end position="400"/>
    </location>
</feature>
<evidence type="ECO:0000256" key="3">
    <source>
        <dbReference type="ARBA" id="ARBA00022490"/>
    </source>
</evidence>
<dbReference type="FunCoup" id="A0A2V0NUA7">
    <property type="interactions" value="1300"/>
</dbReference>
<dbReference type="PANTHER" id="PTHR16517">
    <property type="entry name" value="TUBBY-RELATED"/>
    <property type="match status" value="1"/>
</dbReference>
<sequence>MSSSRPISGSSRSRLATSSYKSLGLGAADHGDVLAGEASPRTSGGAPAGDLSSPAQAAAARLQQQKSFAAQKRLERLQLGGIAQTNEGLIRSRPGSAGTPTRSGGTPRPVWEEPGGRPGGGGGGGILFADGPAGAQAAAAAPLLPPPMALALGRGTSSMDEAHLYERVAPAGAEPGDAQRQLMARGLAAVYDPTAGAATAGGGGGGRDAAPAKVVVTDAAAFILTPAPREGVVQCVIMREKDGVVGMKNHKYQLFLDDGTRRFLAAARRRKSSAASAYDITTSQSAGAGARYAPGYVGKLRANFVGTEFLLVDAGAKPGAAAGSGDGAAAGGAGAAAAAAAAAGLPPRRELAAVAYEPNILGTKGPRKMLVAVPAAPPAPAAGITSSSSSSSPRAPNPAAPLLDRLKAHAGDPAPQPPAGLLVLRNRTPRWNEAMRAFCLNFGGRVTVASVKNFQLSPDDEPGTPVLLQFGKIGEETFTCDFRWPLTALQAFAICLSSFDSKLACE</sequence>
<dbReference type="PROSITE" id="PS01201">
    <property type="entry name" value="TUB_2"/>
    <property type="match status" value="1"/>
</dbReference>
<dbReference type="Gene3D" id="3.20.90.10">
    <property type="entry name" value="Tubby Protein, Chain A"/>
    <property type="match status" value="1"/>
</dbReference>
<dbReference type="PANTHER" id="PTHR16517:SF7">
    <property type="entry name" value="PROTEIN KING TUBBY"/>
    <property type="match status" value="1"/>
</dbReference>
<reference evidence="6 7" key="1">
    <citation type="journal article" date="2018" name="Sci. Rep.">
        <title>Raphidocelis subcapitata (=Pseudokirchneriella subcapitata) provides an insight into genome evolution and environmental adaptations in the Sphaeropleales.</title>
        <authorList>
            <person name="Suzuki S."/>
            <person name="Yamaguchi H."/>
            <person name="Nakajima N."/>
            <person name="Kawachi M."/>
        </authorList>
    </citation>
    <scope>NUCLEOTIDE SEQUENCE [LARGE SCALE GENOMIC DNA]</scope>
    <source>
        <strain evidence="6 7">NIES-35</strain>
    </source>
</reference>
<evidence type="ECO:0000313" key="7">
    <source>
        <dbReference type="Proteomes" id="UP000247498"/>
    </source>
</evidence>
<feature type="region of interest" description="Disordered" evidence="4">
    <location>
        <begin position="85"/>
        <end position="129"/>
    </location>
</feature>
<dbReference type="GO" id="GO:0005737">
    <property type="term" value="C:cytoplasm"/>
    <property type="evidence" value="ECO:0007669"/>
    <property type="project" value="UniProtKB-SubCell"/>
</dbReference>
<evidence type="ECO:0000256" key="2">
    <source>
        <dbReference type="ARBA" id="ARBA00007129"/>
    </source>
</evidence>
<dbReference type="InParanoid" id="A0A2V0NUA7"/>
<dbReference type="PRINTS" id="PR01573">
    <property type="entry name" value="SUPERTUBBY"/>
</dbReference>
<organism evidence="6 7">
    <name type="scientific">Raphidocelis subcapitata</name>
    <dbReference type="NCBI Taxonomy" id="307507"/>
    <lineage>
        <taxon>Eukaryota</taxon>
        <taxon>Viridiplantae</taxon>
        <taxon>Chlorophyta</taxon>
        <taxon>core chlorophytes</taxon>
        <taxon>Chlorophyceae</taxon>
        <taxon>CS clade</taxon>
        <taxon>Sphaeropleales</taxon>
        <taxon>Selenastraceae</taxon>
        <taxon>Raphidocelis</taxon>
    </lineage>
</organism>
<accession>A0A2V0NUA7</accession>
<feature type="region of interest" description="Disordered" evidence="4">
    <location>
        <begin position="31"/>
        <end position="66"/>
    </location>
</feature>
<evidence type="ECO:0000256" key="4">
    <source>
        <dbReference type="SAM" id="MobiDB-lite"/>
    </source>
</evidence>
<dbReference type="EMBL" id="BDRX01000020">
    <property type="protein sequence ID" value="GBF90909.1"/>
    <property type="molecule type" value="Genomic_DNA"/>
</dbReference>
<evidence type="ECO:0000259" key="5">
    <source>
        <dbReference type="Pfam" id="PF01167"/>
    </source>
</evidence>
<proteinExistence type="inferred from homology"/>
<dbReference type="InterPro" id="IPR018066">
    <property type="entry name" value="Tubby_C_CS"/>
</dbReference>
<dbReference type="SUPFAM" id="SSF54518">
    <property type="entry name" value="Tubby C-terminal domain-like"/>
    <property type="match status" value="1"/>
</dbReference>
<comment type="subcellular location">
    <subcellularLocation>
        <location evidence="1">Cytoplasm</location>
    </subcellularLocation>
</comment>
<feature type="compositionally biased region" description="Gly residues" evidence="4">
    <location>
        <begin position="116"/>
        <end position="126"/>
    </location>
</feature>
<keyword evidence="3" id="KW-0963">Cytoplasm</keyword>
<keyword evidence="7" id="KW-1185">Reference proteome</keyword>
<feature type="domain" description="Tubby C-terminal" evidence="5">
    <location>
        <begin position="225"/>
        <end position="501"/>
    </location>
</feature>
<comment type="similarity">
    <text evidence="2">Belongs to the TUB family.</text>
</comment>
<dbReference type="Proteomes" id="UP000247498">
    <property type="component" value="Unassembled WGS sequence"/>
</dbReference>
<feature type="compositionally biased region" description="Low complexity" evidence="4">
    <location>
        <begin position="381"/>
        <end position="394"/>
    </location>
</feature>
<dbReference type="InterPro" id="IPR000007">
    <property type="entry name" value="Tubby_C"/>
</dbReference>